<evidence type="ECO:0000259" key="2">
    <source>
        <dbReference type="Pfam" id="PF01266"/>
    </source>
</evidence>
<sequence length="379" mass="41598">MPTSKISPYDVIIIGAGINGCCSAYSLAQAGLNVALIDQGGIASGGSGAAGAFISPKISKAGELKEIMSEAHVEALAFYTSHFPQFTLVKPLLHIANSPKEGEKVESFKRESHLKHSNIPHKIQTLLSDEALHSASIYFDMGAVVDAQGVCHAMAEGVDFYPMRVEQLTHADGLWEVGKLRSKHLVLAIGAYPKLLPIDYVGLRGIWGHRIDIETSTHIPCILHHHVSISPTTKEGIVAIGATHDVHYSPFLLEPYDVEQGRALLLEKASKTLKLNNINILNDYMGLRSGSNDYLPMLGNLVDAEATLEKFPHLRHGEKINPREFVYYPNLTMVNGSGGYGFVLAPYLSKRLQEHLTTDSSLNPLLSPSRFFQRWAKRK</sequence>
<dbReference type="EMBL" id="CP002355">
    <property type="protein sequence ID" value="ADR34027.1"/>
    <property type="molecule type" value="Genomic_DNA"/>
</dbReference>
<keyword evidence="4" id="KW-1185">Reference proteome</keyword>
<gene>
    <name evidence="3" type="ordered locus">Sulku_1365</name>
</gene>
<protein>
    <submittedName>
        <fullName evidence="3">FAD dependent oxidoreductase</fullName>
    </submittedName>
</protein>
<dbReference type="Pfam" id="PF01266">
    <property type="entry name" value="DAO"/>
    <property type="match status" value="1"/>
</dbReference>
<reference evidence="3 4" key="1">
    <citation type="journal article" date="2012" name="Stand. Genomic Sci.">
        <title>Complete genome sequence of the sulfur compounds oxidizing chemolithoautotroph Sulfuricurvum kujiense type strain (YK-1(T)).</title>
        <authorList>
            <person name="Han C."/>
            <person name="Kotsyurbenko O."/>
            <person name="Chertkov O."/>
            <person name="Held B."/>
            <person name="Lapidus A."/>
            <person name="Nolan M."/>
            <person name="Lucas S."/>
            <person name="Hammon N."/>
            <person name="Deshpande S."/>
            <person name="Cheng J.F."/>
            <person name="Tapia R."/>
            <person name="Goodwin L.A."/>
            <person name="Pitluck S."/>
            <person name="Liolios K."/>
            <person name="Pagani I."/>
            <person name="Ivanova N."/>
            <person name="Mavromatis K."/>
            <person name="Mikhailova N."/>
            <person name="Pati A."/>
            <person name="Chen A."/>
            <person name="Palaniappan K."/>
            <person name="Land M."/>
            <person name="Hauser L."/>
            <person name="Chang Y.J."/>
            <person name="Jeffries C.D."/>
            <person name="Brambilla E.M."/>
            <person name="Rohde M."/>
            <person name="Spring S."/>
            <person name="Sikorski J."/>
            <person name="Goker M."/>
            <person name="Woyke T."/>
            <person name="Bristow J."/>
            <person name="Eisen J.A."/>
            <person name="Markowitz V."/>
            <person name="Hugenholtz P."/>
            <person name="Kyrpides N.C."/>
            <person name="Klenk H.P."/>
            <person name="Detter J.C."/>
        </authorList>
    </citation>
    <scope>NUCLEOTIDE SEQUENCE [LARGE SCALE GENOMIC DNA]</scope>
    <source>
        <strain evidence="4">ATCC BAA-921 / DSM 16994 / JCM 11577 / YK-1</strain>
    </source>
</reference>
<dbReference type="KEGG" id="sku:Sulku_1365"/>
<accession>E4TYN6</accession>
<dbReference type="RefSeq" id="WP_013460224.1">
    <property type="nucleotide sequence ID" value="NC_014762.1"/>
</dbReference>
<evidence type="ECO:0000256" key="1">
    <source>
        <dbReference type="ARBA" id="ARBA00023002"/>
    </source>
</evidence>
<dbReference type="GO" id="GO:0016491">
    <property type="term" value="F:oxidoreductase activity"/>
    <property type="evidence" value="ECO:0007669"/>
    <property type="project" value="UniProtKB-KW"/>
</dbReference>
<feature type="domain" description="FAD dependent oxidoreductase" evidence="2">
    <location>
        <begin position="10"/>
        <end position="352"/>
    </location>
</feature>
<dbReference type="InterPro" id="IPR036188">
    <property type="entry name" value="FAD/NAD-bd_sf"/>
</dbReference>
<dbReference type="AlphaFoldDB" id="E4TYN6"/>
<evidence type="ECO:0000313" key="4">
    <source>
        <dbReference type="Proteomes" id="UP000008721"/>
    </source>
</evidence>
<dbReference type="PANTHER" id="PTHR13847:SF289">
    <property type="entry name" value="GLYCINE OXIDASE"/>
    <property type="match status" value="1"/>
</dbReference>
<dbReference type="SUPFAM" id="SSF51905">
    <property type="entry name" value="FAD/NAD(P)-binding domain"/>
    <property type="match status" value="1"/>
</dbReference>
<keyword evidence="1" id="KW-0560">Oxidoreductase</keyword>
<dbReference type="GO" id="GO:0005737">
    <property type="term" value="C:cytoplasm"/>
    <property type="evidence" value="ECO:0007669"/>
    <property type="project" value="TreeGrafter"/>
</dbReference>
<dbReference type="eggNOG" id="COG0665">
    <property type="taxonomic scope" value="Bacteria"/>
</dbReference>
<organism evidence="3 4">
    <name type="scientific">Sulfuricurvum kujiense (strain ATCC BAA-921 / DSM 16994 / JCM 11577 / YK-1)</name>
    <dbReference type="NCBI Taxonomy" id="709032"/>
    <lineage>
        <taxon>Bacteria</taxon>
        <taxon>Pseudomonadati</taxon>
        <taxon>Campylobacterota</taxon>
        <taxon>Epsilonproteobacteria</taxon>
        <taxon>Campylobacterales</taxon>
        <taxon>Sulfurimonadaceae</taxon>
        <taxon>Sulfuricurvum</taxon>
    </lineage>
</organism>
<dbReference type="HOGENOM" id="CLU_712988_0_0_7"/>
<dbReference type="Gene3D" id="3.50.50.60">
    <property type="entry name" value="FAD/NAD(P)-binding domain"/>
    <property type="match status" value="1"/>
</dbReference>
<dbReference type="Proteomes" id="UP000008721">
    <property type="component" value="Chromosome"/>
</dbReference>
<dbReference type="STRING" id="709032.Sulku_1365"/>
<dbReference type="PANTHER" id="PTHR13847">
    <property type="entry name" value="SARCOSINE DEHYDROGENASE-RELATED"/>
    <property type="match status" value="1"/>
</dbReference>
<dbReference type="Gene3D" id="3.30.9.10">
    <property type="entry name" value="D-Amino Acid Oxidase, subunit A, domain 2"/>
    <property type="match status" value="1"/>
</dbReference>
<name>E4TYN6_SULKY</name>
<evidence type="ECO:0000313" key="3">
    <source>
        <dbReference type="EMBL" id="ADR34027.1"/>
    </source>
</evidence>
<proteinExistence type="predicted"/>
<dbReference type="InterPro" id="IPR006076">
    <property type="entry name" value="FAD-dep_OxRdtase"/>
</dbReference>